<sequence>MLASNCPLSSSSKQCPFFLHLKSNKNHCAYLMSTAIIRVYVIHRLG</sequence>
<dbReference type="EMBL" id="GGEC01074721">
    <property type="protein sequence ID" value="MBX55205.1"/>
    <property type="molecule type" value="Transcribed_RNA"/>
</dbReference>
<proteinExistence type="predicted"/>
<dbReference type="AlphaFoldDB" id="A0A2P2PKH7"/>
<reference evidence="1" key="1">
    <citation type="submission" date="2018-02" db="EMBL/GenBank/DDBJ databases">
        <title>Rhizophora mucronata_Transcriptome.</title>
        <authorList>
            <person name="Meera S.P."/>
            <person name="Sreeshan A."/>
            <person name="Augustine A."/>
        </authorList>
    </citation>
    <scope>NUCLEOTIDE SEQUENCE</scope>
    <source>
        <tissue evidence="1">Leaf</tissue>
    </source>
</reference>
<protein>
    <submittedName>
        <fullName evidence="1">Uncharacterized protein</fullName>
    </submittedName>
</protein>
<accession>A0A2P2PKH7</accession>
<evidence type="ECO:0000313" key="1">
    <source>
        <dbReference type="EMBL" id="MBX55205.1"/>
    </source>
</evidence>
<name>A0A2P2PKH7_RHIMU</name>
<organism evidence="1">
    <name type="scientific">Rhizophora mucronata</name>
    <name type="common">Asiatic mangrove</name>
    <dbReference type="NCBI Taxonomy" id="61149"/>
    <lineage>
        <taxon>Eukaryota</taxon>
        <taxon>Viridiplantae</taxon>
        <taxon>Streptophyta</taxon>
        <taxon>Embryophyta</taxon>
        <taxon>Tracheophyta</taxon>
        <taxon>Spermatophyta</taxon>
        <taxon>Magnoliopsida</taxon>
        <taxon>eudicotyledons</taxon>
        <taxon>Gunneridae</taxon>
        <taxon>Pentapetalae</taxon>
        <taxon>rosids</taxon>
        <taxon>fabids</taxon>
        <taxon>Malpighiales</taxon>
        <taxon>Rhizophoraceae</taxon>
        <taxon>Rhizophora</taxon>
    </lineage>
</organism>